<accession>A0A2T3YQZ4</accession>
<dbReference type="Gene3D" id="3.90.850.10">
    <property type="entry name" value="Fumarylacetoacetase-like, C-terminal domain"/>
    <property type="match status" value="1"/>
</dbReference>
<dbReference type="PANTHER" id="PTHR11820">
    <property type="entry name" value="ACYLPYRUVASE"/>
    <property type="match status" value="1"/>
</dbReference>
<feature type="domain" description="Fumarylacetoacetase-like C-terminal" evidence="3">
    <location>
        <begin position="80"/>
        <end position="286"/>
    </location>
</feature>
<dbReference type="FunFam" id="3.90.850.10:FF:000002">
    <property type="entry name" value="2-hydroxyhepta-2,4-diene-1,7-dioate isomerase"/>
    <property type="match status" value="1"/>
</dbReference>
<dbReference type="AlphaFoldDB" id="A0A2T3YQZ4"/>
<reference evidence="4 5" key="1">
    <citation type="submission" date="2016-07" db="EMBL/GenBank/DDBJ databases">
        <title>Multiple horizontal gene transfer events from other fungi enriched the ability of initially mycotrophic Trichoderma (Ascomycota) to feed on dead plant biomass.</title>
        <authorList>
            <consortium name="DOE Joint Genome Institute"/>
            <person name="Aerts A."/>
            <person name="Atanasova L."/>
            <person name="Chenthamara K."/>
            <person name="Zhang J."/>
            <person name="Grujic M."/>
            <person name="Henrissat B."/>
            <person name="Kuo A."/>
            <person name="Salamov A."/>
            <person name="Lipzen A."/>
            <person name="Labutti K."/>
            <person name="Barry K."/>
            <person name="Miao Y."/>
            <person name="Rahimi M.J."/>
            <person name="Shen Q."/>
            <person name="Grigoriev I.V."/>
            <person name="Kubicek C.P."/>
            <person name="Druzhinina I.S."/>
        </authorList>
    </citation>
    <scope>NUCLEOTIDE SEQUENCE [LARGE SCALE GENOMIC DNA]</scope>
    <source>
        <strain evidence="4 5">CBS 433.97</strain>
    </source>
</reference>
<evidence type="ECO:0000256" key="2">
    <source>
        <dbReference type="ARBA" id="ARBA00022723"/>
    </source>
</evidence>
<gene>
    <name evidence="4" type="ORF">M441DRAFT_52495</name>
</gene>
<dbReference type="GO" id="GO:0050163">
    <property type="term" value="F:oxaloacetate tautomerase activity"/>
    <property type="evidence" value="ECO:0007669"/>
    <property type="project" value="UniProtKB-ARBA"/>
</dbReference>
<dbReference type="GO" id="GO:0046872">
    <property type="term" value="F:metal ion binding"/>
    <property type="evidence" value="ECO:0007669"/>
    <property type="project" value="UniProtKB-KW"/>
</dbReference>
<dbReference type="GO" id="GO:0006107">
    <property type="term" value="P:oxaloacetate metabolic process"/>
    <property type="evidence" value="ECO:0007669"/>
    <property type="project" value="UniProtKB-ARBA"/>
</dbReference>
<evidence type="ECO:0000313" key="5">
    <source>
        <dbReference type="Proteomes" id="UP000240493"/>
    </source>
</evidence>
<dbReference type="InterPro" id="IPR036663">
    <property type="entry name" value="Fumarylacetoacetase_C_sf"/>
</dbReference>
<dbReference type="Proteomes" id="UP000240493">
    <property type="component" value="Unassembled WGS sequence"/>
</dbReference>
<keyword evidence="2" id="KW-0479">Metal-binding</keyword>
<sequence length="290" mass="31791">MVERSRWTHLIRFIAKEDGQVHLGQVDVDTNPDVGLAAFEGKDLAVQVISGSVYDGVVTSQTLHVAQLLPPLSIEQTPIIRCLGLNYRDHAKEASMPIPDVPVLFIKPRTALNGPYPAKINIPKIAQDDSADYEAELAVIISQDGRDIPESEAHKYVLGYTASNDVSARNQQLKNSQWCFGKGMDGSAPIGPVLVSPEAMPDPHQLNIKAIYNSSVVQDTNTREMIFNIPQMISFLSQGTTLERGSIILTGTGPGIGMVKNPRIVLRHGDDMRVYIEGIGTLINEVYHEQ</sequence>
<dbReference type="Pfam" id="PF01557">
    <property type="entry name" value="FAA_hydrolase"/>
    <property type="match status" value="1"/>
</dbReference>
<dbReference type="EMBL" id="KZ679284">
    <property type="protein sequence ID" value="PTB35001.1"/>
    <property type="molecule type" value="Genomic_DNA"/>
</dbReference>
<evidence type="ECO:0000259" key="3">
    <source>
        <dbReference type="Pfam" id="PF01557"/>
    </source>
</evidence>
<proteinExistence type="inferred from homology"/>
<dbReference type="InterPro" id="IPR011234">
    <property type="entry name" value="Fumarylacetoacetase-like_C"/>
</dbReference>
<organism evidence="4 5">
    <name type="scientific">Trichoderma asperellum (strain ATCC 204424 / CBS 433.97 / NBRC 101777)</name>
    <dbReference type="NCBI Taxonomy" id="1042311"/>
    <lineage>
        <taxon>Eukaryota</taxon>
        <taxon>Fungi</taxon>
        <taxon>Dikarya</taxon>
        <taxon>Ascomycota</taxon>
        <taxon>Pezizomycotina</taxon>
        <taxon>Sordariomycetes</taxon>
        <taxon>Hypocreomycetidae</taxon>
        <taxon>Hypocreales</taxon>
        <taxon>Hypocreaceae</taxon>
        <taxon>Trichoderma</taxon>
    </lineage>
</organism>
<dbReference type="OrthoDB" id="411064at2759"/>
<dbReference type="SUPFAM" id="SSF56529">
    <property type="entry name" value="FAH"/>
    <property type="match status" value="1"/>
</dbReference>
<evidence type="ECO:0000313" key="4">
    <source>
        <dbReference type="EMBL" id="PTB35001.1"/>
    </source>
</evidence>
<dbReference type="PANTHER" id="PTHR11820:SF112">
    <property type="entry name" value="FUMARYLACETOACETATE HYDROLASE FAMILY PROTEIN (AFU_ORTHOLOGUE AFUA_1G02370)-RELATED"/>
    <property type="match status" value="1"/>
</dbReference>
<comment type="similarity">
    <text evidence="1">Belongs to the FAH family.</text>
</comment>
<name>A0A2T3YQZ4_TRIA4</name>
<evidence type="ECO:0000256" key="1">
    <source>
        <dbReference type="ARBA" id="ARBA00010211"/>
    </source>
</evidence>
<protein>
    <recommendedName>
        <fullName evidence="3">Fumarylacetoacetase-like C-terminal domain-containing protein</fullName>
    </recommendedName>
</protein>
<keyword evidence="5" id="KW-1185">Reference proteome</keyword>
<dbReference type="STRING" id="1042311.A0A2T3YQZ4"/>